<dbReference type="EC" id="5.4.99.25" evidence="5"/>
<dbReference type="GO" id="GO:0031119">
    <property type="term" value="P:tRNA pseudouridine synthesis"/>
    <property type="evidence" value="ECO:0007669"/>
    <property type="project" value="UniProtKB-UniRule"/>
</dbReference>
<dbReference type="PANTHER" id="PTHR13767">
    <property type="entry name" value="TRNA-PSEUDOURIDINE SYNTHASE"/>
    <property type="match status" value="1"/>
</dbReference>
<dbReference type="Pfam" id="PF16198">
    <property type="entry name" value="TruB_C_2"/>
    <property type="match status" value="1"/>
</dbReference>
<dbReference type="Pfam" id="PF01509">
    <property type="entry name" value="TruB_N"/>
    <property type="match status" value="1"/>
</dbReference>
<dbReference type="CDD" id="cd02573">
    <property type="entry name" value="PseudoU_synth_EcTruB"/>
    <property type="match status" value="1"/>
</dbReference>
<feature type="active site" description="Nucleophile" evidence="5">
    <location>
        <position position="60"/>
    </location>
</feature>
<feature type="region of interest" description="Disordered" evidence="6">
    <location>
        <begin position="1"/>
        <end position="25"/>
    </location>
</feature>
<gene>
    <name evidence="5" type="primary">truB</name>
    <name evidence="9" type="ORF">SAMN04487931_102403</name>
</gene>
<evidence type="ECO:0000313" key="9">
    <source>
        <dbReference type="EMBL" id="SDT88846.1"/>
    </source>
</evidence>
<feature type="domain" description="tRNA pseudouridylate synthase B C-terminal" evidence="8">
    <location>
        <begin position="197"/>
        <end position="244"/>
    </location>
</feature>
<accession>A0A1H2E149</accession>
<evidence type="ECO:0000256" key="4">
    <source>
        <dbReference type="ARBA" id="ARBA00023235"/>
    </source>
</evidence>
<organism evidence="9 10">
    <name type="scientific">Desulfobacula phenolica</name>
    <dbReference type="NCBI Taxonomy" id="90732"/>
    <lineage>
        <taxon>Bacteria</taxon>
        <taxon>Pseudomonadati</taxon>
        <taxon>Thermodesulfobacteriota</taxon>
        <taxon>Desulfobacteria</taxon>
        <taxon>Desulfobacterales</taxon>
        <taxon>Desulfobacteraceae</taxon>
        <taxon>Desulfobacula</taxon>
    </lineage>
</organism>
<dbReference type="GO" id="GO:1990481">
    <property type="term" value="P:mRNA pseudouridine synthesis"/>
    <property type="evidence" value="ECO:0007669"/>
    <property type="project" value="TreeGrafter"/>
</dbReference>
<dbReference type="InterPro" id="IPR002501">
    <property type="entry name" value="PsdUridine_synth_N"/>
</dbReference>
<dbReference type="InterPro" id="IPR014780">
    <property type="entry name" value="tRNA_psdUridine_synth_TruB"/>
</dbReference>
<dbReference type="HAMAP" id="MF_01080">
    <property type="entry name" value="TruB_bact"/>
    <property type="match status" value="1"/>
</dbReference>
<dbReference type="GO" id="GO:0160148">
    <property type="term" value="F:tRNA pseudouridine(55) synthase activity"/>
    <property type="evidence" value="ECO:0007669"/>
    <property type="project" value="UniProtKB-EC"/>
</dbReference>
<keyword evidence="3 5" id="KW-0819">tRNA processing</keyword>
<reference evidence="10" key="1">
    <citation type="submission" date="2016-10" db="EMBL/GenBank/DDBJ databases">
        <authorList>
            <person name="Varghese N."/>
            <person name="Submissions S."/>
        </authorList>
    </citation>
    <scope>NUCLEOTIDE SEQUENCE [LARGE SCALE GENOMIC DNA]</scope>
    <source>
        <strain evidence="10">DSM 3384</strain>
    </source>
</reference>
<keyword evidence="4 5" id="KW-0413">Isomerase</keyword>
<evidence type="ECO:0000313" key="10">
    <source>
        <dbReference type="Proteomes" id="UP000199608"/>
    </source>
</evidence>
<evidence type="ECO:0000259" key="8">
    <source>
        <dbReference type="Pfam" id="PF16198"/>
    </source>
</evidence>
<evidence type="ECO:0000256" key="1">
    <source>
        <dbReference type="ARBA" id="ARBA00000385"/>
    </source>
</evidence>
<sequence length="322" mass="36001">MHLLNRLQPDNQTNKTHKRNPMKSGILSINKPEGISSARVVARVKKALGAKKVGHTGTLDPFATGLLLCGINQGTRISRFFLDGHKRYSARICLGVETDTYDLTGETVHAAPQNVMDNLRIRDVEDVVTSFIGIQDQVPPAFSALKHEGQPLYKLARQGKKIQKPPRRIEIFDIHINSIKLPYIDIEVFCSSGTYIRSIAFDIGRRLGCGAHLSRLCRTQSSAFKLEDAIELDTLESIDKITAEQRIVSLSDCLEFLPEAVVEKSIAQKVRFGQKLLKKDIGITLENPDKLIRVTDDKNDLLAIIQLSENQQTYNYSCVFSS</sequence>
<dbReference type="GO" id="GO:0003723">
    <property type="term" value="F:RNA binding"/>
    <property type="evidence" value="ECO:0007669"/>
    <property type="project" value="InterPro"/>
</dbReference>
<dbReference type="InterPro" id="IPR032819">
    <property type="entry name" value="TruB_C"/>
</dbReference>
<comment type="function">
    <text evidence="5">Responsible for synthesis of pseudouridine from uracil-55 in the psi GC loop of transfer RNAs.</text>
</comment>
<dbReference type="EMBL" id="FNLL01000002">
    <property type="protein sequence ID" value="SDT88846.1"/>
    <property type="molecule type" value="Genomic_DNA"/>
</dbReference>
<feature type="domain" description="Pseudouridine synthase II N-terminal" evidence="7">
    <location>
        <begin position="45"/>
        <end position="196"/>
    </location>
</feature>
<dbReference type="Gene3D" id="3.30.2350.10">
    <property type="entry name" value="Pseudouridine synthase"/>
    <property type="match status" value="1"/>
</dbReference>
<dbReference type="Proteomes" id="UP000199608">
    <property type="component" value="Unassembled WGS sequence"/>
</dbReference>
<comment type="catalytic activity">
    <reaction evidence="1 5">
        <text>uridine(55) in tRNA = pseudouridine(55) in tRNA</text>
        <dbReference type="Rhea" id="RHEA:42532"/>
        <dbReference type="Rhea" id="RHEA-COMP:10101"/>
        <dbReference type="Rhea" id="RHEA-COMP:10102"/>
        <dbReference type="ChEBI" id="CHEBI:65314"/>
        <dbReference type="ChEBI" id="CHEBI:65315"/>
        <dbReference type="EC" id="5.4.99.25"/>
    </reaction>
</comment>
<evidence type="ECO:0000256" key="2">
    <source>
        <dbReference type="ARBA" id="ARBA00005642"/>
    </source>
</evidence>
<comment type="similarity">
    <text evidence="2 5">Belongs to the pseudouridine synthase TruB family. Type 1 subfamily.</text>
</comment>
<keyword evidence="10" id="KW-1185">Reference proteome</keyword>
<evidence type="ECO:0000256" key="6">
    <source>
        <dbReference type="SAM" id="MobiDB-lite"/>
    </source>
</evidence>
<dbReference type="PANTHER" id="PTHR13767:SF2">
    <property type="entry name" value="PSEUDOURIDYLATE SYNTHASE TRUB1"/>
    <property type="match status" value="1"/>
</dbReference>
<dbReference type="AlphaFoldDB" id="A0A1H2E149"/>
<evidence type="ECO:0000259" key="7">
    <source>
        <dbReference type="Pfam" id="PF01509"/>
    </source>
</evidence>
<proteinExistence type="inferred from homology"/>
<dbReference type="InterPro" id="IPR020103">
    <property type="entry name" value="PsdUridine_synth_cat_dom_sf"/>
</dbReference>
<name>A0A1H2E149_9BACT</name>
<protein>
    <recommendedName>
        <fullName evidence="5">tRNA pseudouridine synthase B</fullName>
        <ecNumber evidence="5">5.4.99.25</ecNumber>
    </recommendedName>
    <alternativeName>
        <fullName evidence="5">tRNA pseudouridine(55) synthase</fullName>
        <shortName evidence="5">Psi55 synthase</shortName>
    </alternativeName>
    <alternativeName>
        <fullName evidence="5">tRNA pseudouridylate synthase</fullName>
    </alternativeName>
    <alternativeName>
        <fullName evidence="5">tRNA-uridine isomerase</fullName>
    </alternativeName>
</protein>
<evidence type="ECO:0000256" key="5">
    <source>
        <dbReference type="HAMAP-Rule" id="MF_01080"/>
    </source>
</evidence>
<dbReference type="SUPFAM" id="SSF55120">
    <property type="entry name" value="Pseudouridine synthase"/>
    <property type="match status" value="1"/>
</dbReference>
<evidence type="ECO:0000256" key="3">
    <source>
        <dbReference type="ARBA" id="ARBA00022694"/>
    </source>
</evidence>
<dbReference type="NCBIfam" id="TIGR00431">
    <property type="entry name" value="TruB"/>
    <property type="match status" value="1"/>
</dbReference>